<dbReference type="Proteomes" id="UP000430466">
    <property type="component" value="Unassembled WGS sequence"/>
</dbReference>
<keyword evidence="5 15" id="KW-0808">Transferase</keyword>
<dbReference type="NCBIfam" id="TIGR01007">
    <property type="entry name" value="eps_fam"/>
    <property type="match status" value="1"/>
</dbReference>
<dbReference type="InterPro" id="IPR025669">
    <property type="entry name" value="AAA_dom"/>
</dbReference>
<evidence type="ECO:0000256" key="1">
    <source>
        <dbReference type="ARBA" id="ARBA00005132"/>
    </source>
</evidence>
<evidence type="ECO:0000256" key="11">
    <source>
        <dbReference type="ARBA" id="ARBA00023169"/>
    </source>
</evidence>
<dbReference type="InterPro" id="IPR050445">
    <property type="entry name" value="Bact_polysacc_biosynth/exp"/>
</dbReference>
<organism evidence="15 16">
    <name type="scientific">Lactobacillus helveticus</name>
    <name type="common">Lactobacillus suntoryeus</name>
    <dbReference type="NCBI Taxonomy" id="1587"/>
    <lineage>
        <taxon>Bacteria</taxon>
        <taxon>Bacillati</taxon>
        <taxon>Bacillota</taxon>
        <taxon>Bacilli</taxon>
        <taxon>Lactobacillales</taxon>
        <taxon>Lactobacillaceae</taxon>
        <taxon>Lactobacillus</taxon>
    </lineage>
</organism>
<dbReference type="AlphaFoldDB" id="A0A6A7K1Y2"/>
<comment type="similarity">
    <text evidence="2">Belongs to the CpsD/CapB family.</text>
</comment>
<dbReference type="InterPro" id="IPR027417">
    <property type="entry name" value="P-loop_NTPase"/>
</dbReference>
<feature type="domain" description="AAA" evidence="14">
    <location>
        <begin position="63"/>
        <end position="192"/>
    </location>
</feature>
<proteinExistence type="inferred from homology"/>
<dbReference type="InterPro" id="IPR005702">
    <property type="entry name" value="Wzc-like_C"/>
</dbReference>
<dbReference type="FunFam" id="3.40.50.300:FF:000527">
    <property type="entry name" value="Tyrosine-protein kinase etk"/>
    <property type="match status" value="1"/>
</dbReference>
<evidence type="ECO:0000256" key="6">
    <source>
        <dbReference type="ARBA" id="ARBA00022741"/>
    </source>
</evidence>
<comment type="pathway">
    <text evidence="1">Capsule biogenesis; capsule polysaccharide biosynthesis.</text>
</comment>
<keyword evidence="11" id="KW-0270">Exopolysaccharide synthesis</keyword>
<gene>
    <name evidence="15" type="ORF">GDZ32_06485</name>
</gene>
<reference evidence="15 16" key="1">
    <citation type="submission" date="2019-10" db="EMBL/GenBank/DDBJ databases">
        <title>Draft genome sequences of Lactobacillus strains.</title>
        <authorList>
            <person name="Cho G.-S."/>
            <person name="Fagbemigun O."/>
            <person name="Brinks E."/>
            <person name="Franz C.M.A.P."/>
        </authorList>
    </citation>
    <scope>NUCLEOTIDE SEQUENCE [LARGE SCALE GENOMIC DNA]</scope>
    <source>
        <strain evidence="15 16">313</strain>
    </source>
</reference>
<evidence type="ECO:0000256" key="9">
    <source>
        <dbReference type="ARBA" id="ARBA00022903"/>
    </source>
</evidence>
<evidence type="ECO:0000313" key="15">
    <source>
        <dbReference type="EMBL" id="MPW14591.1"/>
    </source>
</evidence>
<keyword evidence="10" id="KW-0829">Tyrosine-protein kinase</keyword>
<evidence type="ECO:0000256" key="3">
    <source>
        <dbReference type="ARBA" id="ARBA00011903"/>
    </source>
</evidence>
<dbReference type="CDD" id="cd05387">
    <property type="entry name" value="BY-kinase"/>
    <property type="match status" value="1"/>
</dbReference>
<evidence type="ECO:0000313" key="16">
    <source>
        <dbReference type="Proteomes" id="UP000430466"/>
    </source>
</evidence>
<evidence type="ECO:0000256" key="2">
    <source>
        <dbReference type="ARBA" id="ARBA00007316"/>
    </source>
</evidence>
<dbReference type="EMBL" id="WHOE01000038">
    <property type="protein sequence ID" value="MPW14591.1"/>
    <property type="molecule type" value="Genomic_DNA"/>
</dbReference>
<dbReference type="GO" id="GO:0042802">
    <property type="term" value="F:identical protein binding"/>
    <property type="evidence" value="ECO:0007669"/>
    <property type="project" value="UniProtKB-ARBA"/>
</dbReference>
<dbReference type="UniPathway" id="UPA00934"/>
<dbReference type="GO" id="GO:0045227">
    <property type="term" value="P:capsule polysaccharide biosynthetic process"/>
    <property type="evidence" value="ECO:0007669"/>
    <property type="project" value="UniProtKB-UniPathway"/>
</dbReference>
<dbReference type="GO" id="GO:0004715">
    <property type="term" value="F:non-membrane spanning protein tyrosine kinase activity"/>
    <property type="evidence" value="ECO:0007669"/>
    <property type="project" value="UniProtKB-EC"/>
</dbReference>
<dbReference type="EC" id="2.7.10.2" evidence="3"/>
<evidence type="ECO:0000256" key="7">
    <source>
        <dbReference type="ARBA" id="ARBA00022777"/>
    </source>
</evidence>
<comment type="caution">
    <text evidence="15">The sequence shown here is derived from an EMBL/GenBank/DDBJ whole genome shotgun (WGS) entry which is preliminary data.</text>
</comment>
<keyword evidence="9" id="KW-0972">Capsule biogenesis/degradation</keyword>
<protein>
    <recommendedName>
        <fullName evidence="4">Tyrosine-protein kinase CpsD</fullName>
        <ecNumber evidence="3">2.7.10.2</ecNumber>
    </recommendedName>
</protein>
<sequence length="256" mass="27979">MSLFKKKRGTDETIKKGAKLITVADPKSSVTEQFRTIRTNINFMAVDHDIKSVAFTSASISEGKSTVAANVAVTYAQAGRKVLLIDADLRRPTVHRTFNLSNHVGLSTVISSNAKEVDLDEVVQDSGIADLAILPAGPTPPNPSELIGSKRMQDFISLVEDHYDMVIIDLPPVLEVSDTQELARRLDGIILVVRQGKTQKAAIKRAVEILNFSKAKVLGFIMNDISSDNAGYGYGYGYGYGEEDKKKKGFFSGRKK</sequence>
<evidence type="ECO:0000256" key="12">
    <source>
        <dbReference type="ARBA" id="ARBA00024964"/>
    </source>
</evidence>
<evidence type="ECO:0000256" key="10">
    <source>
        <dbReference type="ARBA" id="ARBA00023137"/>
    </source>
</evidence>
<dbReference type="PANTHER" id="PTHR32309:SF13">
    <property type="entry name" value="FERRIC ENTEROBACTIN TRANSPORT PROTEIN FEPE"/>
    <property type="match status" value="1"/>
</dbReference>
<dbReference type="PANTHER" id="PTHR32309">
    <property type="entry name" value="TYROSINE-PROTEIN KINASE"/>
    <property type="match status" value="1"/>
</dbReference>
<evidence type="ECO:0000256" key="5">
    <source>
        <dbReference type="ARBA" id="ARBA00022679"/>
    </source>
</evidence>
<keyword evidence="7 15" id="KW-0418">Kinase</keyword>
<dbReference type="RefSeq" id="WP_152724079.1">
    <property type="nucleotide sequence ID" value="NZ_WHOE01000038.1"/>
</dbReference>
<evidence type="ECO:0000256" key="4">
    <source>
        <dbReference type="ARBA" id="ARBA00019200"/>
    </source>
</evidence>
<keyword evidence="8" id="KW-0067">ATP-binding</keyword>
<dbReference type="GO" id="GO:0005886">
    <property type="term" value="C:plasma membrane"/>
    <property type="evidence" value="ECO:0007669"/>
    <property type="project" value="UniProtKB-ARBA"/>
</dbReference>
<dbReference type="Pfam" id="PF13614">
    <property type="entry name" value="AAA_31"/>
    <property type="match status" value="1"/>
</dbReference>
<name>A0A6A7K1Y2_LACHE</name>
<comment type="function">
    <text evidence="12">Involved in the regulation of capsular polysaccharide biosynthesis. Autophosphorylation of CpsD attenuates its activity and reduces the level of encapsulation. May be part of a complex that directs the coordinated polymerization and export to the cell surface of the capsular polysaccharide.</text>
</comment>
<accession>A0A6A7K1Y2</accession>
<dbReference type="SUPFAM" id="SSF52540">
    <property type="entry name" value="P-loop containing nucleoside triphosphate hydrolases"/>
    <property type="match status" value="1"/>
</dbReference>
<comment type="catalytic activity">
    <reaction evidence="13">
        <text>L-tyrosyl-[protein] + ATP = O-phospho-L-tyrosyl-[protein] + ADP + H(+)</text>
        <dbReference type="Rhea" id="RHEA:10596"/>
        <dbReference type="Rhea" id="RHEA-COMP:10136"/>
        <dbReference type="Rhea" id="RHEA-COMP:20101"/>
        <dbReference type="ChEBI" id="CHEBI:15378"/>
        <dbReference type="ChEBI" id="CHEBI:30616"/>
        <dbReference type="ChEBI" id="CHEBI:46858"/>
        <dbReference type="ChEBI" id="CHEBI:61978"/>
        <dbReference type="ChEBI" id="CHEBI:456216"/>
        <dbReference type="EC" id="2.7.10.2"/>
    </reaction>
</comment>
<keyword evidence="6" id="KW-0547">Nucleotide-binding</keyword>
<evidence type="ECO:0000256" key="8">
    <source>
        <dbReference type="ARBA" id="ARBA00022840"/>
    </source>
</evidence>
<evidence type="ECO:0000259" key="14">
    <source>
        <dbReference type="Pfam" id="PF13614"/>
    </source>
</evidence>
<dbReference type="GO" id="GO:0005524">
    <property type="term" value="F:ATP binding"/>
    <property type="evidence" value="ECO:0007669"/>
    <property type="project" value="UniProtKB-KW"/>
</dbReference>
<dbReference type="Gene3D" id="3.40.50.300">
    <property type="entry name" value="P-loop containing nucleotide triphosphate hydrolases"/>
    <property type="match status" value="1"/>
</dbReference>
<evidence type="ECO:0000256" key="13">
    <source>
        <dbReference type="ARBA" id="ARBA00051245"/>
    </source>
</evidence>